<evidence type="ECO:0000256" key="1">
    <source>
        <dbReference type="SAM" id="MobiDB-lite"/>
    </source>
</evidence>
<evidence type="ECO:0000313" key="2">
    <source>
        <dbReference type="EMBL" id="EHY53754.1"/>
    </source>
</evidence>
<dbReference type="AlphaFoldDB" id="H6BQ83"/>
<dbReference type="GeneID" id="20306577"/>
<keyword evidence="3" id="KW-1185">Reference proteome</keyword>
<dbReference type="Proteomes" id="UP000007304">
    <property type="component" value="Unassembled WGS sequence"/>
</dbReference>
<name>H6BQ83_EXODN</name>
<sequence>MAQVRRHDPSLRLLRRVSKKKKTTSFTRSRSRKEATLGPGPGQLLQSKQMGHTAGSDSDPSCRAPSSAPGQSDGIAAGYGRPANIPTLSTKNKRSSGLLRMWLLENGLPKPIHHPGDKHLTCLCRIISVQLDKGKGKEAPQSKRLPNSLDI</sequence>
<dbReference type="HOGENOM" id="CLU_1731470_0_0_1"/>
<feature type="region of interest" description="Disordered" evidence="1">
    <location>
        <begin position="1"/>
        <end position="92"/>
    </location>
</feature>
<dbReference type="RefSeq" id="XP_009154215.1">
    <property type="nucleotide sequence ID" value="XM_009155967.1"/>
</dbReference>
<reference evidence="2" key="1">
    <citation type="submission" date="2011-07" db="EMBL/GenBank/DDBJ databases">
        <title>The Genome Sequence of Exophiala (Wangiella) dermatitidis NIH/UT8656.</title>
        <authorList>
            <consortium name="The Broad Institute Genome Sequencing Platform"/>
            <person name="Cuomo C."/>
            <person name="Wang Z."/>
            <person name="Hunicke-Smith S."/>
            <person name="Szanislo P.J."/>
            <person name="Earl A."/>
            <person name="Young S.K."/>
            <person name="Zeng Q."/>
            <person name="Gargeya S."/>
            <person name="Fitzgerald M."/>
            <person name="Haas B."/>
            <person name="Abouelleil A."/>
            <person name="Alvarado L."/>
            <person name="Arachchi H.M."/>
            <person name="Berlin A."/>
            <person name="Brown A."/>
            <person name="Chapman S.B."/>
            <person name="Chen Z."/>
            <person name="Dunbar C."/>
            <person name="Freedman E."/>
            <person name="Gearin G."/>
            <person name="Gellesch M."/>
            <person name="Goldberg J."/>
            <person name="Griggs A."/>
            <person name="Gujja S."/>
            <person name="Heiman D."/>
            <person name="Howarth C."/>
            <person name="Larson L."/>
            <person name="Lui A."/>
            <person name="MacDonald P.J.P."/>
            <person name="Montmayeur A."/>
            <person name="Murphy C."/>
            <person name="Neiman D."/>
            <person name="Pearson M."/>
            <person name="Priest M."/>
            <person name="Roberts A."/>
            <person name="Saif S."/>
            <person name="Shea T."/>
            <person name="Shenoy N."/>
            <person name="Sisk P."/>
            <person name="Stolte C."/>
            <person name="Sykes S."/>
            <person name="Wortman J."/>
            <person name="Nusbaum C."/>
            <person name="Birren B."/>
        </authorList>
    </citation>
    <scope>NUCLEOTIDE SEQUENCE</scope>
    <source>
        <strain evidence="2">NIH/UT8656</strain>
    </source>
</reference>
<evidence type="ECO:0000313" key="3">
    <source>
        <dbReference type="Proteomes" id="UP000007304"/>
    </source>
</evidence>
<protein>
    <submittedName>
        <fullName evidence="2">Uncharacterized protein</fullName>
    </submittedName>
</protein>
<feature type="compositionally biased region" description="Basic residues" evidence="1">
    <location>
        <begin position="13"/>
        <end position="23"/>
    </location>
</feature>
<dbReference type="EMBL" id="JH226131">
    <property type="protein sequence ID" value="EHY53754.1"/>
    <property type="molecule type" value="Genomic_DNA"/>
</dbReference>
<dbReference type="InParanoid" id="H6BQ83"/>
<organism evidence="2 3">
    <name type="scientific">Exophiala dermatitidis (strain ATCC 34100 / CBS 525.76 / NIH/UT8656)</name>
    <name type="common">Black yeast</name>
    <name type="synonym">Wangiella dermatitidis</name>
    <dbReference type="NCBI Taxonomy" id="858893"/>
    <lineage>
        <taxon>Eukaryota</taxon>
        <taxon>Fungi</taxon>
        <taxon>Dikarya</taxon>
        <taxon>Ascomycota</taxon>
        <taxon>Pezizomycotina</taxon>
        <taxon>Eurotiomycetes</taxon>
        <taxon>Chaetothyriomycetidae</taxon>
        <taxon>Chaetothyriales</taxon>
        <taxon>Herpotrichiellaceae</taxon>
        <taxon>Exophiala</taxon>
    </lineage>
</organism>
<gene>
    <name evidence="2" type="ORF">HMPREF1120_01938</name>
</gene>
<dbReference type="VEuPathDB" id="FungiDB:HMPREF1120_01938"/>
<feature type="compositionally biased region" description="Basic and acidic residues" evidence="1">
    <location>
        <begin position="1"/>
        <end position="10"/>
    </location>
</feature>
<proteinExistence type="predicted"/>
<feature type="compositionally biased region" description="Polar residues" evidence="1">
    <location>
        <begin position="44"/>
        <end position="59"/>
    </location>
</feature>
<accession>H6BQ83</accession>